<dbReference type="GO" id="GO:0046872">
    <property type="term" value="F:metal ion binding"/>
    <property type="evidence" value="ECO:0007669"/>
    <property type="project" value="UniProtKB-KW"/>
</dbReference>
<dbReference type="SFLD" id="SFLDG01067">
    <property type="entry name" value="SPASM/twitch_domain_containing"/>
    <property type="match status" value="1"/>
</dbReference>
<keyword evidence="1" id="KW-0949">S-adenosyl-L-methionine</keyword>
<dbReference type="SFLD" id="SFLDG01386">
    <property type="entry name" value="main_SPASM_domain-containing"/>
    <property type="match status" value="1"/>
</dbReference>
<reference evidence="6" key="1">
    <citation type="journal article" date="2023" name="J. Hazard. Mater.">
        <title>Anaerobic biodegradation of pyrene and benzo[a]pyrene by a new sulfate-reducing Desulforamulus aquiferis strain DSA.</title>
        <authorList>
            <person name="Zhang Z."/>
            <person name="Sun J."/>
            <person name="Gong X."/>
            <person name="Wang C."/>
            <person name="Wang H."/>
        </authorList>
    </citation>
    <scope>NUCLEOTIDE SEQUENCE</scope>
    <source>
        <strain evidence="6">DSA</strain>
    </source>
</reference>
<dbReference type="RefSeq" id="WP_304541824.1">
    <property type="nucleotide sequence ID" value="NZ_JARPTC010000007.1"/>
</dbReference>
<evidence type="ECO:0000313" key="7">
    <source>
        <dbReference type="Proteomes" id="UP001172911"/>
    </source>
</evidence>
<dbReference type="AlphaFoldDB" id="A0AAW7ZBF9"/>
<dbReference type="InterPro" id="IPR007197">
    <property type="entry name" value="rSAM"/>
</dbReference>
<dbReference type="InterPro" id="IPR050377">
    <property type="entry name" value="Radical_SAM_PqqE_MftC-like"/>
</dbReference>
<evidence type="ECO:0000256" key="3">
    <source>
        <dbReference type="ARBA" id="ARBA00023004"/>
    </source>
</evidence>
<name>A0AAW7ZBF9_9FIRM</name>
<dbReference type="InterPro" id="IPR058240">
    <property type="entry name" value="rSAM_sf"/>
</dbReference>
<protein>
    <submittedName>
        <fullName evidence="6">Radical SAM protein</fullName>
    </submittedName>
</protein>
<dbReference type="NCBIfam" id="TIGR04085">
    <property type="entry name" value="rSAM_more_4Fe4S"/>
    <property type="match status" value="1"/>
</dbReference>
<dbReference type="Pfam" id="PF04055">
    <property type="entry name" value="Radical_SAM"/>
    <property type="match status" value="1"/>
</dbReference>
<dbReference type="PANTHER" id="PTHR11228:SF7">
    <property type="entry name" value="PQQA PEPTIDE CYCLASE"/>
    <property type="match status" value="1"/>
</dbReference>
<sequence length="459" mass="51252">MESRYAKLKEDWLLRGWTDVPWTIVNWKSGDYHRLNQDGFYVAQSCDGRTDFGSLAFLPKHITILNRFIDQGIAEECKAGESVQSVQEYRLAKNTLIKGIHWAVTGRCNLKCRHCYMDAPSGQLGELTDGELEIVLNYLVEANISSVSLTGGEPFMNKNLLGLIGRLSEKKIRLVDIYTNGTLISDTILQELRAMHVQPIFRISFDGCGAHDQMRGTPGIEAKVLRAISKIRSAGFGVSVTTSIDKTNIHSLMTTYEKMKELDIYAWGVGRPQPVGCGRGITTGLPLEEMALSCINLLQRWFEDGRPFMIGLEAFYSNSKDGAVSQTPQAAKNLGPDDYVCSSCRQWPYLAPDGKLLPCISYGDTNYMSELPNLLEKGFAEALMNPRLRYLLDIKKGDILARNPECANCQVFKDCGTGCRTSALIGSGNILAKDPIACQLWKGGYKRRFMEIALAWERR</sequence>
<keyword evidence="7" id="KW-1185">Reference proteome</keyword>
<dbReference type="InterPro" id="IPR023885">
    <property type="entry name" value="4Fe4S-binding_SPASM_dom"/>
</dbReference>
<accession>A0AAW7ZBF9</accession>
<keyword evidence="2" id="KW-0479">Metal-binding</keyword>
<evidence type="ECO:0000259" key="5">
    <source>
        <dbReference type="PROSITE" id="PS51918"/>
    </source>
</evidence>
<dbReference type="InterPro" id="IPR013785">
    <property type="entry name" value="Aldolase_TIM"/>
</dbReference>
<evidence type="ECO:0000256" key="4">
    <source>
        <dbReference type="ARBA" id="ARBA00023014"/>
    </source>
</evidence>
<dbReference type="CDD" id="cd01335">
    <property type="entry name" value="Radical_SAM"/>
    <property type="match status" value="1"/>
</dbReference>
<dbReference type="GO" id="GO:0003824">
    <property type="term" value="F:catalytic activity"/>
    <property type="evidence" value="ECO:0007669"/>
    <property type="project" value="InterPro"/>
</dbReference>
<organism evidence="6 7">
    <name type="scientific">Desulforamulus aquiferis</name>
    <dbReference type="NCBI Taxonomy" id="1397668"/>
    <lineage>
        <taxon>Bacteria</taxon>
        <taxon>Bacillati</taxon>
        <taxon>Bacillota</taxon>
        <taxon>Clostridia</taxon>
        <taxon>Eubacteriales</taxon>
        <taxon>Peptococcaceae</taxon>
        <taxon>Desulforamulus</taxon>
    </lineage>
</organism>
<feature type="domain" description="Radical SAM core" evidence="5">
    <location>
        <begin position="89"/>
        <end position="306"/>
    </location>
</feature>
<keyword evidence="4" id="KW-0411">Iron-sulfur</keyword>
<reference evidence="6" key="2">
    <citation type="submission" date="2023-03" db="EMBL/GenBank/DDBJ databases">
        <authorList>
            <person name="Zhang Z."/>
        </authorList>
    </citation>
    <scope>NUCLEOTIDE SEQUENCE</scope>
    <source>
        <strain evidence="6">DSA</strain>
    </source>
</reference>
<proteinExistence type="predicted"/>
<evidence type="ECO:0000256" key="2">
    <source>
        <dbReference type="ARBA" id="ARBA00022723"/>
    </source>
</evidence>
<dbReference type="PANTHER" id="PTHR11228">
    <property type="entry name" value="RADICAL SAM DOMAIN PROTEIN"/>
    <property type="match status" value="1"/>
</dbReference>
<dbReference type="GO" id="GO:0051536">
    <property type="term" value="F:iron-sulfur cluster binding"/>
    <property type="evidence" value="ECO:0007669"/>
    <property type="project" value="UniProtKB-KW"/>
</dbReference>
<keyword evidence="3" id="KW-0408">Iron</keyword>
<dbReference type="SFLD" id="SFLDS00029">
    <property type="entry name" value="Radical_SAM"/>
    <property type="match status" value="1"/>
</dbReference>
<evidence type="ECO:0000256" key="1">
    <source>
        <dbReference type="ARBA" id="ARBA00022691"/>
    </source>
</evidence>
<dbReference type="PROSITE" id="PS51918">
    <property type="entry name" value="RADICAL_SAM"/>
    <property type="match status" value="1"/>
</dbReference>
<dbReference type="EMBL" id="JARPTC010000007">
    <property type="protein sequence ID" value="MDO7786736.1"/>
    <property type="molecule type" value="Genomic_DNA"/>
</dbReference>
<dbReference type="SUPFAM" id="SSF102114">
    <property type="entry name" value="Radical SAM enzymes"/>
    <property type="match status" value="1"/>
</dbReference>
<dbReference type="Gene3D" id="3.20.20.70">
    <property type="entry name" value="Aldolase class I"/>
    <property type="match status" value="1"/>
</dbReference>
<gene>
    <name evidence="6" type="ORF">P6N53_05810</name>
</gene>
<comment type="caution">
    <text evidence="6">The sequence shown here is derived from an EMBL/GenBank/DDBJ whole genome shotgun (WGS) entry which is preliminary data.</text>
</comment>
<evidence type="ECO:0000313" key="6">
    <source>
        <dbReference type="EMBL" id="MDO7786736.1"/>
    </source>
</evidence>
<dbReference type="Proteomes" id="UP001172911">
    <property type="component" value="Unassembled WGS sequence"/>
</dbReference>